<reference evidence="2" key="1">
    <citation type="submission" date="2021-06" db="EMBL/GenBank/DDBJ databases">
        <authorList>
            <person name="Hodson N. C."/>
            <person name="Mongue J. A."/>
            <person name="Jaron S. K."/>
        </authorList>
    </citation>
    <scope>NUCLEOTIDE SEQUENCE</scope>
</reference>
<feature type="region of interest" description="Disordered" evidence="1">
    <location>
        <begin position="30"/>
        <end position="69"/>
    </location>
</feature>
<accession>A0A8J2LBT8</accession>
<dbReference type="EMBL" id="CAJVCH010550086">
    <property type="protein sequence ID" value="CAG7829091.1"/>
    <property type="molecule type" value="Genomic_DNA"/>
</dbReference>
<evidence type="ECO:0000313" key="2">
    <source>
        <dbReference type="EMBL" id="CAG7829091.1"/>
    </source>
</evidence>
<name>A0A8J2LBT8_9HEXA</name>
<feature type="compositionally biased region" description="Polar residues" evidence="1">
    <location>
        <begin position="30"/>
        <end position="46"/>
    </location>
</feature>
<comment type="caution">
    <text evidence="2">The sequence shown here is derived from an EMBL/GenBank/DDBJ whole genome shotgun (WGS) entry which is preliminary data.</text>
</comment>
<protein>
    <submittedName>
        <fullName evidence="2">Uncharacterized protein</fullName>
    </submittedName>
</protein>
<dbReference type="AlphaFoldDB" id="A0A8J2LBT8"/>
<sequence length="69" mass="7707">MAIRIFHEFDNYDGAVTEIEHFLNYSDYETTGSVQQNPPTIAIHSSSDSDEDTSPLSIGRNYTLGPVEL</sequence>
<keyword evidence="3" id="KW-1185">Reference proteome</keyword>
<proteinExistence type="predicted"/>
<gene>
    <name evidence="2" type="ORF">AFUS01_LOCUS38974</name>
</gene>
<feature type="non-terminal residue" evidence="2">
    <location>
        <position position="1"/>
    </location>
</feature>
<evidence type="ECO:0000313" key="3">
    <source>
        <dbReference type="Proteomes" id="UP000708208"/>
    </source>
</evidence>
<evidence type="ECO:0000256" key="1">
    <source>
        <dbReference type="SAM" id="MobiDB-lite"/>
    </source>
</evidence>
<organism evidence="2 3">
    <name type="scientific">Allacma fusca</name>
    <dbReference type="NCBI Taxonomy" id="39272"/>
    <lineage>
        <taxon>Eukaryota</taxon>
        <taxon>Metazoa</taxon>
        <taxon>Ecdysozoa</taxon>
        <taxon>Arthropoda</taxon>
        <taxon>Hexapoda</taxon>
        <taxon>Collembola</taxon>
        <taxon>Symphypleona</taxon>
        <taxon>Sminthuridae</taxon>
        <taxon>Allacma</taxon>
    </lineage>
</organism>
<dbReference type="Proteomes" id="UP000708208">
    <property type="component" value="Unassembled WGS sequence"/>
</dbReference>